<feature type="transmembrane region" description="Helical" evidence="1">
    <location>
        <begin position="156"/>
        <end position="177"/>
    </location>
</feature>
<dbReference type="Pfam" id="PF06724">
    <property type="entry name" value="DUF1206"/>
    <property type="match status" value="3"/>
</dbReference>
<feature type="transmembrane region" description="Helical" evidence="1">
    <location>
        <begin position="109"/>
        <end position="130"/>
    </location>
</feature>
<dbReference type="InterPro" id="IPR009597">
    <property type="entry name" value="DUF1206"/>
</dbReference>
<evidence type="ECO:0000259" key="2">
    <source>
        <dbReference type="Pfam" id="PF06724"/>
    </source>
</evidence>
<feature type="transmembrane region" description="Helical" evidence="1">
    <location>
        <begin position="241"/>
        <end position="266"/>
    </location>
</feature>
<gene>
    <name evidence="3" type="ORF">GCM10023185_40540</name>
</gene>
<reference evidence="4" key="1">
    <citation type="journal article" date="2019" name="Int. J. Syst. Evol. Microbiol.">
        <title>The Global Catalogue of Microorganisms (GCM) 10K type strain sequencing project: providing services to taxonomists for standard genome sequencing and annotation.</title>
        <authorList>
            <consortium name="The Broad Institute Genomics Platform"/>
            <consortium name="The Broad Institute Genome Sequencing Center for Infectious Disease"/>
            <person name="Wu L."/>
            <person name="Ma J."/>
        </authorList>
    </citation>
    <scope>NUCLEOTIDE SEQUENCE [LARGE SCALE GENOMIC DNA]</scope>
    <source>
        <strain evidence="4">JCM 17923</strain>
    </source>
</reference>
<name>A0ABP8IR45_9BACT</name>
<dbReference type="RefSeq" id="WP_345237967.1">
    <property type="nucleotide sequence ID" value="NZ_BAABGZ010000079.1"/>
</dbReference>
<feature type="domain" description="DUF1206" evidence="2">
    <location>
        <begin position="204"/>
        <end position="270"/>
    </location>
</feature>
<evidence type="ECO:0000313" key="3">
    <source>
        <dbReference type="EMBL" id="GAA4368099.1"/>
    </source>
</evidence>
<feature type="domain" description="DUF1206" evidence="2">
    <location>
        <begin position="111"/>
        <end position="178"/>
    </location>
</feature>
<evidence type="ECO:0000313" key="4">
    <source>
        <dbReference type="Proteomes" id="UP001501153"/>
    </source>
</evidence>
<proteinExistence type="predicted"/>
<feature type="domain" description="DUF1206" evidence="2">
    <location>
        <begin position="25"/>
        <end position="93"/>
    </location>
</feature>
<feature type="transmembrane region" description="Helical" evidence="1">
    <location>
        <begin position="66"/>
        <end position="88"/>
    </location>
</feature>
<keyword evidence="1" id="KW-0812">Transmembrane</keyword>
<feature type="transmembrane region" description="Helical" evidence="1">
    <location>
        <begin position="25"/>
        <end position="46"/>
    </location>
</feature>
<keyword evidence="4" id="KW-1185">Reference proteome</keyword>
<keyword evidence="1" id="KW-0472">Membrane</keyword>
<feature type="transmembrane region" description="Helical" evidence="1">
    <location>
        <begin position="198"/>
        <end position="221"/>
    </location>
</feature>
<keyword evidence="1" id="KW-1133">Transmembrane helix</keyword>
<dbReference type="Proteomes" id="UP001501153">
    <property type="component" value="Unassembled WGS sequence"/>
</dbReference>
<dbReference type="EMBL" id="BAABGZ010000079">
    <property type="protein sequence ID" value="GAA4368099.1"/>
    <property type="molecule type" value="Genomic_DNA"/>
</dbReference>
<organism evidence="3 4">
    <name type="scientific">Hymenobacter saemangeumensis</name>
    <dbReference type="NCBI Taxonomy" id="1084522"/>
    <lineage>
        <taxon>Bacteria</taxon>
        <taxon>Pseudomonadati</taxon>
        <taxon>Bacteroidota</taxon>
        <taxon>Cytophagia</taxon>
        <taxon>Cytophagales</taxon>
        <taxon>Hymenobacteraceae</taxon>
        <taxon>Hymenobacter</taxon>
    </lineage>
</organism>
<protein>
    <submittedName>
        <fullName evidence="3">DUF1206 domain-containing protein</fullName>
    </submittedName>
</protein>
<evidence type="ECO:0000256" key="1">
    <source>
        <dbReference type="SAM" id="Phobius"/>
    </source>
</evidence>
<accession>A0ABP8IR45</accession>
<comment type="caution">
    <text evidence="3">The sequence shown here is derived from an EMBL/GenBank/DDBJ whole genome shotgun (WGS) entry which is preliminary data.</text>
</comment>
<sequence>MNAADTLRSAVPHSPTDGIKTMARLGFAAIGIVYVLMGMLALLAALGQREGALTDREEAVNRLQDVPGGNILLGLIAFGLLGYIIWRFTQAIRDTEDKGHGAKGLGMRIWYVISGLFYSGLALYAARLAMNGHAEKGGNTSQSLVAKVLNWPGGNWLILAIGLVMVGIGIYHAYRAFSGRFRNDVNSSSLSETQQRMVYRAGQIGFTARAIVLGILGYFLVQAGWESRAKAVGNTGKVFDFLATMGPLVLGAVSAGLVAYGIYMLVQARYPVLRGI</sequence>